<dbReference type="Pfam" id="PF03695">
    <property type="entry name" value="UPF0149"/>
    <property type="match status" value="1"/>
</dbReference>
<sequence>MTDFSDLSDSLLRLETLLGEAGEDAMLLTELDGFLCAIVVSPEPIAREEWWPFDWLADERGQLKPGHEELETLVMARLAQIEQELAADEFAPLYEVDDEEEEVVWEAWLAGFQQAMLLRFEAWDELLRDTESQERGDAAMGLASALMLAQPDSGPDETAGEEEWADHDEMVEAMPGLLAHTASLLYELHRKS</sequence>
<evidence type="ECO:0000313" key="1">
    <source>
        <dbReference type="EMBL" id="SFV36484.1"/>
    </source>
</evidence>
<protein>
    <submittedName>
        <fullName evidence="1">YecA family protein</fullName>
    </submittedName>
</protein>
<dbReference type="AlphaFoldDB" id="A0A1I7NP79"/>
<dbReference type="SUPFAM" id="SSF101327">
    <property type="entry name" value="YgfB-like"/>
    <property type="match status" value="1"/>
</dbReference>
<reference evidence="1 2" key="1">
    <citation type="submission" date="2016-10" db="EMBL/GenBank/DDBJ databases">
        <authorList>
            <person name="de Groot N.N."/>
        </authorList>
    </citation>
    <scope>NUCLEOTIDE SEQUENCE [LARGE SCALE GENOMIC DNA]</scope>
    <source>
        <strain evidence="1 2">IPL20</strain>
    </source>
</reference>
<dbReference type="NCBIfam" id="TIGR02292">
    <property type="entry name" value="ygfB_yecA"/>
    <property type="match status" value="1"/>
</dbReference>
<accession>A0A1I7NP79</accession>
<organism evidence="1 2">
    <name type="scientific">Devosia crocina</name>
    <dbReference type="NCBI Taxonomy" id="429728"/>
    <lineage>
        <taxon>Bacteria</taxon>
        <taxon>Pseudomonadati</taxon>
        <taxon>Pseudomonadota</taxon>
        <taxon>Alphaproteobacteria</taxon>
        <taxon>Hyphomicrobiales</taxon>
        <taxon>Devosiaceae</taxon>
        <taxon>Devosia</taxon>
    </lineage>
</organism>
<name>A0A1I7NP79_9HYPH</name>
<dbReference type="Gene3D" id="1.20.120.740">
    <property type="entry name" value="YgfB uncharacterised protein family UPF0149, PF03695"/>
    <property type="match status" value="1"/>
</dbReference>
<keyword evidence="2" id="KW-1185">Reference proteome</keyword>
<dbReference type="OrthoDB" id="1551443at2"/>
<dbReference type="RefSeq" id="WP_092425013.1">
    <property type="nucleotide sequence ID" value="NZ_FPCK01000002.1"/>
</dbReference>
<gene>
    <name evidence="1" type="ORF">SAMN05216456_2500</name>
</gene>
<dbReference type="InterPro" id="IPR036255">
    <property type="entry name" value="YgfB-like_sf"/>
</dbReference>
<evidence type="ECO:0000313" key="2">
    <source>
        <dbReference type="Proteomes" id="UP000199074"/>
    </source>
</evidence>
<dbReference type="STRING" id="429728.SAMN05216456_2500"/>
<proteinExistence type="predicted"/>
<dbReference type="Proteomes" id="UP000199074">
    <property type="component" value="Unassembled WGS sequence"/>
</dbReference>
<dbReference type="EMBL" id="FPCK01000002">
    <property type="protein sequence ID" value="SFV36484.1"/>
    <property type="molecule type" value="Genomic_DNA"/>
</dbReference>
<dbReference type="InterPro" id="IPR011978">
    <property type="entry name" value="YgfB-like"/>
</dbReference>